<keyword evidence="1" id="KW-0479">Metal-binding</keyword>
<dbReference type="Gene3D" id="2.60.120.10">
    <property type="entry name" value="Jelly Rolls"/>
    <property type="match status" value="1"/>
</dbReference>
<dbReference type="SUPFAM" id="SSF51182">
    <property type="entry name" value="RmlC-like cupins"/>
    <property type="match status" value="1"/>
</dbReference>
<dbReference type="Pfam" id="PF07847">
    <property type="entry name" value="PCO_ADO"/>
    <property type="match status" value="1"/>
</dbReference>
<dbReference type="GO" id="GO:0016702">
    <property type="term" value="F:oxidoreductase activity, acting on single donors with incorporation of molecular oxygen, incorporation of two atoms of oxygen"/>
    <property type="evidence" value="ECO:0007669"/>
    <property type="project" value="InterPro"/>
</dbReference>
<name>A0A3P3YJ49_PLABS</name>
<sequence>MATWAAWDRNGRIRNNSHRRSVCACVNWARGAGAERVQTGTPASTVSAGDRQPRWAGSGCRGSARARPLQMRSQMSPRALQQLRHVRDVVRNVLALPSTSFREGDVAPDAIRRICQAFDALDLRPADLPVVKCPGIAYLDLVRSDEFDLGIFVLPPDSVLPYHNHPNMTVFTRVIQGAVHICSLDWVEGAPAVNDNGALSGQTAVKTDAVKDPSSPTWYLTPTSGNVHRLKARQHSAMIDLLVPPYSAELGGYRRCSYFADDGHGHLDEIDEPADLDIHCYEVPVGP</sequence>
<reference evidence="5 6" key="1">
    <citation type="submission" date="2018-03" db="EMBL/GenBank/DDBJ databases">
        <authorList>
            <person name="Fogelqvist J."/>
        </authorList>
    </citation>
    <scope>NUCLEOTIDE SEQUENCE [LARGE SCALE GENOMIC DNA]</scope>
</reference>
<dbReference type="InterPro" id="IPR012864">
    <property type="entry name" value="PCO/ADO"/>
</dbReference>
<dbReference type="PANTHER" id="PTHR22966">
    <property type="entry name" value="2-AMINOETHANETHIOL DIOXYGENASE"/>
    <property type="match status" value="1"/>
</dbReference>
<dbReference type="AlphaFoldDB" id="A0A3P3YJ49"/>
<evidence type="ECO:0000256" key="3">
    <source>
        <dbReference type="ARBA" id="ARBA00023004"/>
    </source>
</evidence>
<geneLocation type="mitochondrion" evidence="5"/>
<evidence type="ECO:0000256" key="4">
    <source>
        <dbReference type="SAM" id="MobiDB-lite"/>
    </source>
</evidence>
<evidence type="ECO:0000313" key="6">
    <source>
        <dbReference type="Proteomes" id="UP000290189"/>
    </source>
</evidence>
<dbReference type="GO" id="GO:0046872">
    <property type="term" value="F:metal ion binding"/>
    <property type="evidence" value="ECO:0007669"/>
    <property type="project" value="UniProtKB-KW"/>
</dbReference>
<proteinExistence type="predicted"/>
<accession>A0A3P3YJ49</accession>
<evidence type="ECO:0000256" key="1">
    <source>
        <dbReference type="ARBA" id="ARBA00022723"/>
    </source>
</evidence>
<keyword evidence="5" id="KW-0496">Mitochondrion</keyword>
<dbReference type="PANTHER" id="PTHR22966:SF66">
    <property type="entry name" value="CYSTEINE DIOXYGENASE"/>
    <property type="match status" value="1"/>
</dbReference>
<dbReference type="Proteomes" id="UP000290189">
    <property type="component" value="Unassembled WGS sequence"/>
</dbReference>
<evidence type="ECO:0000256" key="2">
    <source>
        <dbReference type="ARBA" id="ARBA00023002"/>
    </source>
</evidence>
<dbReference type="InterPro" id="IPR011051">
    <property type="entry name" value="RmlC_Cupin_sf"/>
</dbReference>
<evidence type="ECO:0000313" key="5">
    <source>
        <dbReference type="EMBL" id="SPR00217.1"/>
    </source>
</evidence>
<dbReference type="InterPro" id="IPR014710">
    <property type="entry name" value="RmlC-like_jellyroll"/>
</dbReference>
<evidence type="ECO:0008006" key="7">
    <source>
        <dbReference type="Google" id="ProtNLM"/>
    </source>
</evidence>
<feature type="compositionally biased region" description="Polar residues" evidence="4">
    <location>
        <begin position="38"/>
        <end position="47"/>
    </location>
</feature>
<keyword evidence="2" id="KW-0560">Oxidoreductase</keyword>
<organism evidence="5 6">
    <name type="scientific">Plasmodiophora brassicae</name>
    <name type="common">Clubroot disease agent</name>
    <dbReference type="NCBI Taxonomy" id="37360"/>
    <lineage>
        <taxon>Eukaryota</taxon>
        <taxon>Sar</taxon>
        <taxon>Rhizaria</taxon>
        <taxon>Endomyxa</taxon>
        <taxon>Phytomyxea</taxon>
        <taxon>Plasmodiophorida</taxon>
        <taxon>Plasmodiophoridae</taxon>
        <taxon>Plasmodiophora</taxon>
    </lineage>
</organism>
<dbReference type="CDD" id="cd20289">
    <property type="entry name" value="cupin_ADO"/>
    <property type="match status" value="1"/>
</dbReference>
<keyword evidence="3" id="KW-0408">Iron</keyword>
<feature type="region of interest" description="Disordered" evidence="4">
    <location>
        <begin position="36"/>
        <end position="74"/>
    </location>
</feature>
<protein>
    <recommendedName>
        <fullName evidence="7">Cysteine dioxygenase</fullName>
    </recommendedName>
</protein>
<gene>
    <name evidence="5" type="ORF">PLBR_LOCUS7432</name>
</gene>
<dbReference type="EMBL" id="OVEO01000013">
    <property type="protein sequence ID" value="SPR00217.1"/>
    <property type="molecule type" value="Genomic_DNA"/>
</dbReference>